<accession>A0A9W7HGG6</accession>
<dbReference type="OrthoDB" id="1626798at2759"/>
<dbReference type="PANTHER" id="PTHR47481">
    <property type="match status" value="1"/>
</dbReference>
<gene>
    <name evidence="1" type="ORF">HRI_001365900</name>
</gene>
<dbReference type="AlphaFoldDB" id="A0A9W7HGG6"/>
<dbReference type="Pfam" id="PF14223">
    <property type="entry name" value="Retrotran_gag_2"/>
    <property type="match status" value="1"/>
</dbReference>
<evidence type="ECO:0000313" key="2">
    <source>
        <dbReference type="Proteomes" id="UP001165190"/>
    </source>
</evidence>
<dbReference type="EMBL" id="BSYR01000013">
    <property type="protein sequence ID" value="GMI76966.1"/>
    <property type="molecule type" value="Genomic_DNA"/>
</dbReference>
<comment type="caution">
    <text evidence="1">The sequence shown here is derived from an EMBL/GenBank/DDBJ whole genome shotgun (WGS) entry which is preliminary data.</text>
</comment>
<dbReference type="Proteomes" id="UP001165190">
    <property type="component" value="Unassembled WGS sequence"/>
</dbReference>
<sequence>MTNLHDVGGMRKLNNDNYNTWSTCMMSYMQGQDLWEIFNGSEKEQPEVEYANGMLRKWKIKAGKAMYALKTAVEEDMLEHIRDVKTPNEAWETFTKLFSKKNDTKLQLLESELLSMKEGNMTIKQYFHKVKLLCREFSELDPIAPIGDTRMKRIIIHGLKP</sequence>
<reference evidence="1" key="1">
    <citation type="submission" date="2023-05" db="EMBL/GenBank/DDBJ databases">
        <title>Genome and transcriptome analyses reveal genes involved in the formation of fine ridges on petal epidermal cells in Hibiscus trionum.</title>
        <authorList>
            <person name="Koshimizu S."/>
            <person name="Masuda S."/>
            <person name="Ishii T."/>
            <person name="Shirasu K."/>
            <person name="Hoshino A."/>
            <person name="Arita M."/>
        </authorList>
    </citation>
    <scope>NUCLEOTIDE SEQUENCE</scope>
    <source>
        <strain evidence="1">Hamamatsu line</strain>
    </source>
</reference>
<protein>
    <recommendedName>
        <fullName evidence="3">DUF4219 domain-containing protein</fullName>
    </recommendedName>
</protein>
<evidence type="ECO:0008006" key="3">
    <source>
        <dbReference type="Google" id="ProtNLM"/>
    </source>
</evidence>
<proteinExistence type="predicted"/>
<name>A0A9W7HGG6_HIBTR</name>
<keyword evidence="2" id="KW-1185">Reference proteome</keyword>
<dbReference type="PANTHER" id="PTHR47481:SF36">
    <property type="entry name" value="CCHC-TYPE DOMAIN-CONTAINING PROTEIN"/>
    <property type="match status" value="1"/>
</dbReference>
<evidence type="ECO:0000313" key="1">
    <source>
        <dbReference type="EMBL" id="GMI76966.1"/>
    </source>
</evidence>
<organism evidence="1 2">
    <name type="scientific">Hibiscus trionum</name>
    <name type="common">Flower of an hour</name>
    <dbReference type="NCBI Taxonomy" id="183268"/>
    <lineage>
        <taxon>Eukaryota</taxon>
        <taxon>Viridiplantae</taxon>
        <taxon>Streptophyta</taxon>
        <taxon>Embryophyta</taxon>
        <taxon>Tracheophyta</taxon>
        <taxon>Spermatophyta</taxon>
        <taxon>Magnoliopsida</taxon>
        <taxon>eudicotyledons</taxon>
        <taxon>Gunneridae</taxon>
        <taxon>Pentapetalae</taxon>
        <taxon>rosids</taxon>
        <taxon>malvids</taxon>
        <taxon>Malvales</taxon>
        <taxon>Malvaceae</taxon>
        <taxon>Malvoideae</taxon>
        <taxon>Hibiscus</taxon>
    </lineage>
</organism>